<evidence type="ECO:0000313" key="14">
    <source>
        <dbReference type="EMBL" id="TKR81992.1"/>
    </source>
</evidence>
<dbReference type="GO" id="GO:0005634">
    <property type="term" value="C:nucleus"/>
    <property type="evidence" value="ECO:0007669"/>
    <property type="project" value="UniProtKB-SubCell"/>
</dbReference>
<keyword evidence="4 11" id="KW-0863">Zinc-finger</keyword>
<dbReference type="SUPFAM" id="SSF48508">
    <property type="entry name" value="Nuclear receptor ligand-binding domain"/>
    <property type="match status" value="1"/>
</dbReference>
<proteinExistence type="inferred from homology"/>
<evidence type="ECO:0000256" key="4">
    <source>
        <dbReference type="ARBA" id="ARBA00022771"/>
    </source>
</evidence>
<dbReference type="Pfam" id="PF00104">
    <property type="entry name" value="Hormone_recep"/>
    <property type="match status" value="1"/>
</dbReference>
<evidence type="ECO:0000256" key="2">
    <source>
        <dbReference type="ARBA" id="ARBA00005993"/>
    </source>
</evidence>
<organism evidence="14 15">
    <name type="scientific">Steinernema carpocapsae</name>
    <name type="common">Entomopathogenic nematode</name>
    <dbReference type="NCBI Taxonomy" id="34508"/>
    <lineage>
        <taxon>Eukaryota</taxon>
        <taxon>Metazoa</taxon>
        <taxon>Ecdysozoa</taxon>
        <taxon>Nematoda</taxon>
        <taxon>Chromadorea</taxon>
        <taxon>Rhabditida</taxon>
        <taxon>Tylenchina</taxon>
        <taxon>Panagrolaimomorpha</taxon>
        <taxon>Strongyloidoidea</taxon>
        <taxon>Steinernematidae</taxon>
        <taxon>Steinernema</taxon>
    </lineage>
</organism>
<dbReference type="GO" id="GO:0000978">
    <property type="term" value="F:RNA polymerase II cis-regulatory region sequence-specific DNA binding"/>
    <property type="evidence" value="ECO:0007669"/>
    <property type="project" value="InterPro"/>
</dbReference>
<dbReference type="PROSITE" id="PS51843">
    <property type="entry name" value="NR_LBD"/>
    <property type="match status" value="1"/>
</dbReference>
<name>A0A4U5NGY8_STECR</name>
<accession>A0A4U5NGY8</accession>
<reference evidence="14 15" key="2">
    <citation type="journal article" date="2019" name="G3 (Bethesda)">
        <title>Hybrid Assembly of the Genome of the Entomopathogenic Nematode Steinernema carpocapsae Identifies the X-Chromosome.</title>
        <authorList>
            <person name="Serra L."/>
            <person name="Macchietto M."/>
            <person name="Macias-Munoz A."/>
            <person name="McGill C.J."/>
            <person name="Rodriguez I.M."/>
            <person name="Rodriguez B."/>
            <person name="Murad R."/>
            <person name="Mortazavi A."/>
        </authorList>
    </citation>
    <scope>NUCLEOTIDE SEQUENCE [LARGE SCALE GENOMIC DNA]</scope>
    <source>
        <strain evidence="14 15">ALL</strain>
    </source>
</reference>
<evidence type="ECO:0000313" key="15">
    <source>
        <dbReference type="Proteomes" id="UP000298663"/>
    </source>
</evidence>
<evidence type="ECO:0000256" key="3">
    <source>
        <dbReference type="ARBA" id="ARBA00022723"/>
    </source>
</evidence>
<keyword evidence="3 11" id="KW-0479">Metal-binding</keyword>
<keyword evidence="6 11" id="KW-0805">Transcription regulation</keyword>
<feature type="domain" description="NR LBD" evidence="13">
    <location>
        <begin position="125"/>
        <end position="399"/>
    </location>
</feature>
<evidence type="ECO:0000256" key="10">
    <source>
        <dbReference type="ARBA" id="ARBA00023242"/>
    </source>
</evidence>
<evidence type="ECO:0000256" key="11">
    <source>
        <dbReference type="RuleBase" id="RU004334"/>
    </source>
</evidence>
<evidence type="ECO:0000256" key="6">
    <source>
        <dbReference type="ARBA" id="ARBA00023015"/>
    </source>
</evidence>
<dbReference type="SMART" id="SM00430">
    <property type="entry name" value="HOLI"/>
    <property type="match status" value="1"/>
</dbReference>
<evidence type="ECO:0000256" key="8">
    <source>
        <dbReference type="ARBA" id="ARBA00023163"/>
    </source>
</evidence>
<keyword evidence="5 11" id="KW-0862">Zinc</keyword>
<comment type="caution">
    <text evidence="14">The sequence shown here is derived from an EMBL/GenBank/DDBJ whole genome shotgun (WGS) entry which is preliminary data.</text>
</comment>
<comment type="similarity">
    <text evidence="2 11">Belongs to the nuclear hormone receptor family.</text>
</comment>
<feature type="domain" description="Nuclear receptor" evidence="12">
    <location>
        <begin position="3"/>
        <end position="78"/>
    </location>
</feature>
<dbReference type="SUPFAM" id="SSF57716">
    <property type="entry name" value="Glucocorticoid receptor-like (DNA-binding domain)"/>
    <property type="match status" value="1"/>
</dbReference>
<dbReference type="EMBL" id="AZBU02000004">
    <property type="protein sequence ID" value="TKR81992.1"/>
    <property type="molecule type" value="Genomic_DNA"/>
</dbReference>
<dbReference type="STRING" id="34508.A0A4U5NGY8"/>
<dbReference type="GO" id="GO:0008270">
    <property type="term" value="F:zinc ion binding"/>
    <property type="evidence" value="ECO:0007669"/>
    <property type="project" value="UniProtKB-KW"/>
</dbReference>
<dbReference type="InterPro" id="IPR049636">
    <property type="entry name" value="HNF4-like_DBD"/>
</dbReference>
<sequence>MEETECRICGSPSEGRHFSVDTCRACGAFFRRTIDKKLAYKCRNGERCDISKGLRNTCKFCRYKRCIEVGMKSELVQPNRDCSSSITRLDSSSSLDDASTPELPNQLHASPAALTPIQPPIQNAADQPLINLMIEAYNVLVEQRKSYMRTFRTADCGIGSILTGNTENTVLHIEQFSLEEHMTCFKLEIDMFGEMCMKFPIFHQLEAGQRKILFKQFWWNAVAMDRAFETVNLLGDRDDKHLVVHNRKAFNIYDVTIQESDNINLNRFSVPEIKRIFGHINVLHYEVLVLPFKLLKPSIFEFVTMIGLLLFPLDLSSTLNLTTSTRNTCLQTRENLLNSLHEYFIANGRTTYSNRLDLILHVTNAAEKVVTRVKEDMTMAKIFDTWNVDPLITDHFHFCD</sequence>
<keyword evidence="15" id="KW-1185">Reference proteome</keyword>
<evidence type="ECO:0000256" key="1">
    <source>
        <dbReference type="ARBA" id="ARBA00004123"/>
    </source>
</evidence>
<dbReference type="InterPro" id="IPR051152">
    <property type="entry name" value="C.elegans_Orphan_NR"/>
</dbReference>
<evidence type="ECO:0000256" key="7">
    <source>
        <dbReference type="ARBA" id="ARBA00023125"/>
    </source>
</evidence>
<dbReference type="AlphaFoldDB" id="A0A4U5NGY8"/>
<dbReference type="Gene3D" id="1.10.565.10">
    <property type="entry name" value="Retinoid X Receptor"/>
    <property type="match status" value="1"/>
</dbReference>
<evidence type="ECO:0000259" key="13">
    <source>
        <dbReference type="PROSITE" id="PS51843"/>
    </source>
</evidence>
<dbReference type="InterPro" id="IPR013088">
    <property type="entry name" value="Znf_NHR/GATA"/>
</dbReference>
<dbReference type="PANTHER" id="PTHR45680">
    <property type="entry name" value="NUCLEAR HORMONE RECEPTOR FAMILY"/>
    <property type="match status" value="1"/>
</dbReference>
<keyword evidence="7 11" id="KW-0238">DNA-binding</keyword>
<dbReference type="Gene3D" id="3.30.50.10">
    <property type="entry name" value="Erythroid Transcription Factor GATA-1, subunit A"/>
    <property type="match status" value="1"/>
</dbReference>
<dbReference type="InterPro" id="IPR001628">
    <property type="entry name" value="Znf_hrmn_rcpt"/>
</dbReference>
<keyword evidence="8 11" id="KW-0804">Transcription</keyword>
<keyword evidence="9 11" id="KW-0675">Receptor</keyword>
<evidence type="ECO:0000259" key="12">
    <source>
        <dbReference type="PROSITE" id="PS51030"/>
    </source>
</evidence>
<reference evidence="14 15" key="1">
    <citation type="journal article" date="2015" name="Genome Biol.">
        <title>Comparative genomics of Steinernema reveals deeply conserved gene regulatory networks.</title>
        <authorList>
            <person name="Dillman A.R."/>
            <person name="Macchietto M."/>
            <person name="Porter C.F."/>
            <person name="Rogers A."/>
            <person name="Williams B."/>
            <person name="Antoshechkin I."/>
            <person name="Lee M.M."/>
            <person name="Goodwin Z."/>
            <person name="Lu X."/>
            <person name="Lewis E.E."/>
            <person name="Goodrich-Blair H."/>
            <person name="Stock S.P."/>
            <person name="Adams B.J."/>
            <person name="Sternberg P.W."/>
            <person name="Mortazavi A."/>
        </authorList>
    </citation>
    <scope>NUCLEOTIDE SEQUENCE [LARGE SCALE GENOMIC DNA]</scope>
    <source>
        <strain evidence="14 15">ALL</strain>
    </source>
</reference>
<comment type="subcellular location">
    <subcellularLocation>
        <location evidence="1 11">Nucleus</location>
    </subcellularLocation>
</comment>
<dbReference type="CDD" id="cd06960">
    <property type="entry name" value="NR_DBD_HNF4A"/>
    <property type="match status" value="1"/>
</dbReference>
<dbReference type="Proteomes" id="UP000298663">
    <property type="component" value="Unassembled WGS sequence"/>
</dbReference>
<dbReference type="PANTHER" id="PTHR45680:SF23">
    <property type="entry name" value="NUCLEAR HORMONE RECEPTOR FAMILY"/>
    <property type="match status" value="1"/>
</dbReference>
<dbReference type="Pfam" id="PF00105">
    <property type="entry name" value="zf-C4"/>
    <property type="match status" value="1"/>
</dbReference>
<dbReference type="OrthoDB" id="5789759at2759"/>
<protein>
    <recommendedName>
        <fullName evidence="16">Nuclear receptor domain-containing protein</fullName>
    </recommendedName>
</protein>
<dbReference type="InterPro" id="IPR000536">
    <property type="entry name" value="Nucl_hrmn_rcpt_lig-bd"/>
</dbReference>
<keyword evidence="10 11" id="KW-0539">Nucleus</keyword>
<evidence type="ECO:0000256" key="9">
    <source>
        <dbReference type="ARBA" id="ARBA00023170"/>
    </source>
</evidence>
<dbReference type="PROSITE" id="PS00031">
    <property type="entry name" value="NUCLEAR_REC_DBD_1"/>
    <property type="match status" value="1"/>
</dbReference>
<dbReference type="SMART" id="SM00399">
    <property type="entry name" value="ZnF_C4"/>
    <property type="match status" value="1"/>
</dbReference>
<dbReference type="PROSITE" id="PS51030">
    <property type="entry name" value="NUCLEAR_REC_DBD_2"/>
    <property type="match status" value="1"/>
</dbReference>
<dbReference type="InterPro" id="IPR035500">
    <property type="entry name" value="NHR-like_dom_sf"/>
</dbReference>
<evidence type="ECO:0000256" key="5">
    <source>
        <dbReference type="ARBA" id="ARBA00022833"/>
    </source>
</evidence>
<dbReference type="PRINTS" id="PR00047">
    <property type="entry name" value="STROIDFINGER"/>
</dbReference>
<gene>
    <name evidence="14" type="ORF">L596_015780</name>
</gene>
<evidence type="ECO:0008006" key="16">
    <source>
        <dbReference type="Google" id="ProtNLM"/>
    </source>
</evidence>
<dbReference type="GO" id="GO:0003700">
    <property type="term" value="F:DNA-binding transcription factor activity"/>
    <property type="evidence" value="ECO:0007669"/>
    <property type="project" value="InterPro"/>
</dbReference>